<dbReference type="Proteomes" id="UP000248597">
    <property type="component" value="Unassembled WGS sequence"/>
</dbReference>
<evidence type="ECO:0000256" key="1">
    <source>
        <dbReference type="SAM" id="MobiDB-lite"/>
    </source>
</evidence>
<accession>A0A2W5KYJ7</accession>
<comment type="caution">
    <text evidence="2">The sequence shown here is derived from an EMBL/GenBank/DDBJ whole genome shotgun (WGS) entry which is preliminary data.</text>
</comment>
<dbReference type="EMBL" id="QFPJ01000035">
    <property type="protein sequence ID" value="PZQ21149.1"/>
    <property type="molecule type" value="Genomic_DNA"/>
</dbReference>
<evidence type="ECO:0000313" key="2">
    <source>
        <dbReference type="EMBL" id="PZQ21149.1"/>
    </source>
</evidence>
<evidence type="ECO:0000313" key="3">
    <source>
        <dbReference type="Proteomes" id="UP000248597"/>
    </source>
</evidence>
<gene>
    <name evidence="2" type="ORF">DI569_12855</name>
</gene>
<proteinExistence type="predicted"/>
<organism evidence="2 3">
    <name type="scientific">Sphingopyxis macrogoltabida</name>
    <name type="common">Sphingomonas macrogoltabidus</name>
    <dbReference type="NCBI Taxonomy" id="33050"/>
    <lineage>
        <taxon>Bacteria</taxon>
        <taxon>Pseudomonadati</taxon>
        <taxon>Pseudomonadota</taxon>
        <taxon>Alphaproteobacteria</taxon>
        <taxon>Sphingomonadales</taxon>
        <taxon>Sphingomonadaceae</taxon>
        <taxon>Sphingopyxis</taxon>
    </lineage>
</organism>
<dbReference type="AlphaFoldDB" id="A0A2W5KYJ7"/>
<feature type="compositionally biased region" description="Basic and acidic residues" evidence="1">
    <location>
        <begin position="108"/>
        <end position="119"/>
    </location>
</feature>
<name>A0A2W5KYJ7_SPHMC</name>
<feature type="region of interest" description="Disordered" evidence="1">
    <location>
        <begin position="94"/>
        <end position="124"/>
    </location>
</feature>
<reference evidence="2 3" key="1">
    <citation type="submission" date="2017-08" db="EMBL/GenBank/DDBJ databases">
        <title>Infants hospitalized years apart are colonized by the same room-sourced microbial strains.</title>
        <authorList>
            <person name="Brooks B."/>
            <person name="Olm M.R."/>
            <person name="Firek B.A."/>
            <person name="Baker R."/>
            <person name="Thomas B.C."/>
            <person name="Morowitz M.J."/>
            <person name="Banfield J.F."/>
        </authorList>
    </citation>
    <scope>NUCLEOTIDE SEQUENCE [LARGE SCALE GENOMIC DNA]</scope>
    <source>
        <strain evidence="2">S2_005_003_R2_47</strain>
    </source>
</reference>
<sequence length="143" mass="15828">MNARAKMIAATREYIEAAGVPLTEFDPEFVVKMAAAMMVSYHKYGRVADAYPVKFDAVADVRARMAKYRETGNLHYLVDAANFAMIEAMHPRRDGATWGTNDAADSPGRSKVEGRRLAQEDNSGARIMGETILHHPDQIGERA</sequence>
<protein>
    <submittedName>
        <fullName evidence="2">Uncharacterized protein</fullName>
    </submittedName>
</protein>